<keyword evidence="3" id="KW-1185">Reference proteome</keyword>
<comment type="caution">
    <text evidence="2">The sequence shown here is derived from an EMBL/GenBank/DDBJ whole genome shotgun (WGS) entry which is preliminary data.</text>
</comment>
<dbReference type="Pfam" id="PF07963">
    <property type="entry name" value="N_methyl"/>
    <property type="match status" value="1"/>
</dbReference>
<reference evidence="3" key="1">
    <citation type="journal article" date="2019" name="Int. J. Syst. Evol. Microbiol.">
        <title>The Global Catalogue of Microorganisms (GCM) 10K type strain sequencing project: providing services to taxonomists for standard genome sequencing and annotation.</title>
        <authorList>
            <consortium name="The Broad Institute Genomics Platform"/>
            <consortium name="The Broad Institute Genome Sequencing Center for Infectious Disease"/>
            <person name="Wu L."/>
            <person name="Ma J."/>
        </authorList>
    </citation>
    <scope>NUCLEOTIDE SEQUENCE [LARGE SCALE GENOMIC DNA]</scope>
    <source>
        <strain evidence="3">CCUG 38813</strain>
    </source>
</reference>
<proteinExistence type="predicted"/>
<dbReference type="SUPFAM" id="SSF54523">
    <property type="entry name" value="Pili subunits"/>
    <property type="match status" value="1"/>
</dbReference>
<dbReference type="Proteomes" id="UP001596031">
    <property type="component" value="Unassembled WGS sequence"/>
</dbReference>
<evidence type="ECO:0000313" key="2">
    <source>
        <dbReference type="EMBL" id="MFC5510504.1"/>
    </source>
</evidence>
<dbReference type="Pfam" id="PF16732">
    <property type="entry name" value="ComP_DUS"/>
    <property type="match status" value="1"/>
</dbReference>
<evidence type="ECO:0000256" key="1">
    <source>
        <dbReference type="SAM" id="Phobius"/>
    </source>
</evidence>
<gene>
    <name evidence="2" type="ORF">ACFPOU_05090</name>
</gene>
<dbReference type="RefSeq" id="WP_379717872.1">
    <property type="nucleotide sequence ID" value="NZ_JBHSMS010000017.1"/>
</dbReference>
<feature type="transmembrane region" description="Helical" evidence="1">
    <location>
        <begin position="12"/>
        <end position="38"/>
    </location>
</feature>
<name>A0ABW0PIS2_9BURK</name>
<dbReference type="Gene3D" id="3.30.700.10">
    <property type="entry name" value="Glycoprotein, Type 4 Pilin"/>
    <property type="match status" value="1"/>
</dbReference>
<dbReference type="NCBIfam" id="TIGR02532">
    <property type="entry name" value="IV_pilin_GFxxxE"/>
    <property type="match status" value="1"/>
</dbReference>
<keyword evidence="1" id="KW-0472">Membrane</keyword>
<dbReference type="EMBL" id="JBHSMS010000017">
    <property type="protein sequence ID" value="MFC5510504.1"/>
    <property type="molecule type" value="Genomic_DNA"/>
</dbReference>
<accession>A0ABW0PIS2</accession>
<dbReference type="InterPro" id="IPR012902">
    <property type="entry name" value="N_methyl_site"/>
</dbReference>
<organism evidence="2 3">
    <name type="scientific">Massilia jejuensis</name>
    <dbReference type="NCBI Taxonomy" id="648894"/>
    <lineage>
        <taxon>Bacteria</taxon>
        <taxon>Pseudomonadati</taxon>
        <taxon>Pseudomonadota</taxon>
        <taxon>Betaproteobacteria</taxon>
        <taxon>Burkholderiales</taxon>
        <taxon>Oxalobacteraceae</taxon>
        <taxon>Telluria group</taxon>
        <taxon>Massilia</taxon>
    </lineage>
</organism>
<dbReference type="InterPro" id="IPR031982">
    <property type="entry name" value="PilE-like"/>
</dbReference>
<dbReference type="InterPro" id="IPR045584">
    <property type="entry name" value="Pilin-like"/>
</dbReference>
<protein>
    <submittedName>
        <fullName evidence="2">Type IV pilin protein</fullName>
    </submittedName>
</protein>
<sequence length="151" mass="15985">MDETTMAGARGFTLVEAMVVLLILSVLAGLAWPGYAAYLAKTRRMEGMAALVTLMQRQEQHRALHHTYAAFSSAAPVDAMPWWSGTTAPASAYEIDAGACPGSALRDCVQLRARPGTANVDAGFHDAECGTLTLRSTGEQGASGAARRCWP</sequence>
<evidence type="ECO:0000313" key="3">
    <source>
        <dbReference type="Proteomes" id="UP001596031"/>
    </source>
</evidence>
<keyword evidence="1" id="KW-1133">Transmembrane helix</keyword>
<keyword evidence="1" id="KW-0812">Transmembrane</keyword>
<dbReference type="PROSITE" id="PS00409">
    <property type="entry name" value="PROKAR_NTER_METHYL"/>
    <property type="match status" value="1"/>
</dbReference>